<dbReference type="AlphaFoldDB" id="A0A8C0GYY9"/>
<dbReference type="Gene3D" id="1.25.40.20">
    <property type="entry name" value="Ankyrin repeat-containing domain"/>
    <property type="match status" value="3"/>
</dbReference>
<dbReference type="GeneTree" id="ENSGT00940000165489"/>
<dbReference type="Pfam" id="PF12796">
    <property type="entry name" value="Ank_2"/>
    <property type="match status" value="3"/>
</dbReference>
<dbReference type="PROSITE" id="PS50088">
    <property type="entry name" value="ANK_REPEAT"/>
    <property type="match status" value="5"/>
</dbReference>
<reference evidence="5" key="1">
    <citation type="submission" date="2025-08" db="UniProtKB">
        <authorList>
            <consortium name="Ensembl"/>
        </authorList>
    </citation>
    <scope>IDENTIFICATION</scope>
</reference>
<keyword evidence="1" id="KW-0677">Repeat</keyword>
<dbReference type="SUPFAM" id="SSF48403">
    <property type="entry name" value="Ankyrin repeat"/>
    <property type="match status" value="1"/>
</dbReference>
<dbReference type="InterPro" id="IPR002110">
    <property type="entry name" value="Ankyrin_rpt"/>
</dbReference>
<reference evidence="5" key="2">
    <citation type="submission" date="2025-09" db="UniProtKB">
        <authorList>
            <consortium name="Ensembl"/>
        </authorList>
    </citation>
    <scope>IDENTIFICATION</scope>
</reference>
<accession>A0A8C0GYY9</accession>
<keyword evidence="2 3" id="KW-0040">ANK repeat</keyword>
<feature type="repeat" description="ANK" evidence="3">
    <location>
        <begin position="87"/>
        <end position="119"/>
    </location>
</feature>
<sequence length="342" mass="37158">GWEAEIKQTQNLPAAKPKKDDSNAVSIFDAAAKGDLSDLAEVLKENNINAVNASNETLLHIAAANGRVAIIEYLINKGAKLDVKDKKGRTPMHRAAEKGRDDAVKVLLQAGAYIYSLDKEAKTPLHLAAQNHHTHILKRILKKNGAPVDAKDEKGQTALGYAISHGFEKTVKVLLEAGANIDSNITDVAFNNNKQSIFRILLEYAKGLSPDIMVSALFKAVQKNLHGTVAALVDRGIDINVRNEMQYTPLLMACEMGRTETAEVLIAKGASLEARMPNSNTLLFPRFPWVFAPLFPLRLGICASLPLPLGNRSSLSPCLPLHPRPAAPSGNRGRYNLTLRKG</sequence>
<dbReference type="PROSITE" id="PS50297">
    <property type="entry name" value="ANK_REP_REGION"/>
    <property type="match status" value="5"/>
</dbReference>
<feature type="repeat" description="ANK" evidence="3">
    <location>
        <begin position="245"/>
        <end position="277"/>
    </location>
</feature>
<dbReference type="Ensembl" id="ENSCABT00000016135.1">
    <property type="protein sequence ID" value="ENSCABP00000014726.1"/>
    <property type="gene ID" value="ENSCABG00000010985.1"/>
</dbReference>
<feature type="region of interest" description="Disordered" evidence="4">
    <location>
        <begin position="1"/>
        <end position="20"/>
    </location>
</feature>
<evidence type="ECO:0000313" key="6">
    <source>
        <dbReference type="Proteomes" id="UP000694404"/>
    </source>
</evidence>
<evidence type="ECO:0000256" key="3">
    <source>
        <dbReference type="PROSITE-ProRule" id="PRU00023"/>
    </source>
</evidence>
<feature type="repeat" description="ANK" evidence="3">
    <location>
        <begin position="54"/>
        <end position="86"/>
    </location>
</feature>
<dbReference type="PRINTS" id="PR01415">
    <property type="entry name" value="ANKYRIN"/>
</dbReference>
<name>A0A8C0GYY9_CHEAB</name>
<organism evidence="5 6">
    <name type="scientific">Chelonoidis abingdonii</name>
    <name type="common">Abingdon island giant tortoise</name>
    <name type="synonym">Testudo abingdonii</name>
    <dbReference type="NCBI Taxonomy" id="106734"/>
    <lineage>
        <taxon>Eukaryota</taxon>
        <taxon>Metazoa</taxon>
        <taxon>Chordata</taxon>
        <taxon>Craniata</taxon>
        <taxon>Vertebrata</taxon>
        <taxon>Euteleostomi</taxon>
        <taxon>Archelosauria</taxon>
        <taxon>Testudinata</taxon>
        <taxon>Testudines</taxon>
        <taxon>Cryptodira</taxon>
        <taxon>Durocryptodira</taxon>
        <taxon>Testudinoidea</taxon>
        <taxon>Testudinidae</taxon>
        <taxon>Chelonoidis</taxon>
    </lineage>
</organism>
<dbReference type="PANTHER" id="PTHR24198:SF194">
    <property type="entry name" value="INVERSIN-A"/>
    <property type="match status" value="1"/>
</dbReference>
<evidence type="ECO:0000256" key="4">
    <source>
        <dbReference type="SAM" id="MobiDB-lite"/>
    </source>
</evidence>
<dbReference type="Proteomes" id="UP000694404">
    <property type="component" value="Unplaced"/>
</dbReference>
<dbReference type="InterPro" id="IPR036770">
    <property type="entry name" value="Ankyrin_rpt-contain_sf"/>
</dbReference>
<evidence type="ECO:0000256" key="1">
    <source>
        <dbReference type="ARBA" id="ARBA00022737"/>
    </source>
</evidence>
<protein>
    <submittedName>
        <fullName evidence="5">Uncharacterized protein</fullName>
    </submittedName>
</protein>
<feature type="repeat" description="ANK" evidence="3">
    <location>
        <begin position="154"/>
        <end position="186"/>
    </location>
</feature>
<evidence type="ECO:0000256" key="2">
    <source>
        <dbReference type="ARBA" id="ARBA00023043"/>
    </source>
</evidence>
<feature type="repeat" description="ANK" evidence="3">
    <location>
        <begin position="120"/>
        <end position="153"/>
    </location>
</feature>
<keyword evidence="6" id="KW-1185">Reference proteome</keyword>
<evidence type="ECO:0000313" key="5">
    <source>
        <dbReference type="Ensembl" id="ENSCABP00000014726.1"/>
    </source>
</evidence>
<dbReference type="SMART" id="SM00248">
    <property type="entry name" value="ANK"/>
    <property type="match status" value="6"/>
</dbReference>
<dbReference type="PANTHER" id="PTHR24198">
    <property type="entry name" value="ANKYRIN REPEAT AND PROTEIN KINASE DOMAIN-CONTAINING PROTEIN"/>
    <property type="match status" value="1"/>
</dbReference>
<proteinExistence type="predicted"/>